<reference evidence="1 2" key="1">
    <citation type="submission" date="2020-08" db="EMBL/GenBank/DDBJ databases">
        <title>Genomic Encyclopedia of Type Strains, Phase IV (KMG-IV): sequencing the most valuable type-strain genomes for metagenomic binning, comparative biology and taxonomic classification.</title>
        <authorList>
            <person name="Goeker M."/>
        </authorList>
    </citation>
    <scope>NUCLEOTIDE SEQUENCE [LARGE SCALE GENOMIC DNA]</scope>
    <source>
        <strain evidence="1 2">YC6723</strain>
    </source>
</reference>
<name>A0A840F4B4_9SPHN</name>
<gene>
    <name evidence="1" type="ORF">GGQ80_000515</name>
</gene>
<organism evidence="1 2">
    <name type="scientific">Sphingomonas jinjuensis</name>
    <dbReference type="NCBI Taxonomy" id="535907"/>
    <lineage>
        <taxon>Bacteria</taxon>
        <taxon>Pseudomonadati</taxon>
        <taxon>Pseudomonadota</taxon>
        <taxon>Alphaproteobacteria</taxon>
        <taxon>Sphingomonadales</taxon>
        <taxon>Sphingomonadaceae</taxon>
        <taxon>Sphingomonas</taxon>
    </lineage>
</organism>
<accession>A0A840F4B4</accession>
<dbReference type="Proteomes" id="UP000529795">
    <property type="component" value="Unassembled WGS sequence"/>
</dbReference>
<comment type="caution">
    <text evidence="1">The sequence shown here is derived from an EMBL/GenBank/DDBJ whole genome shotgun (WGS) entry which is preliminary data.</text>
</comment>
<sequence length="209" mass="22635">MSTSWLSRIGAVVSSNIETAIQAAERHSSGPLMREALREMDRALERTRAERGAIDEDRRLRAERRTAIAAETARLDADARYALGRDRRDLAAALVAKRVALDGERESLIAADTTATARAAALDAELASLAARRDAMRADLHRASIAPATPGSAHRAETIYERARAVRSLGADPSAEALAELDALRRDEAVEAQLAAMTQAAKTKRMPKR</sequence>
<protein>
    <submittedName>
        <fullName evidence="1">Phage shock protein A</fullName>
    </submittedName>
</protein>
<keyword evidence="2" id="KW-1185">Reference proteome</keyword>
<dbReference type="RefSeq" id="WP_183982224.1">
    <property type="nucleotide sequence ID" value="NZ_JACIEV010000001.1"/>
</dbReference>
<proteinExistence type="predicted"/>
<dbReference type="EMBL" id="JACIEV010000001">
    <property type="protein sequence ID" value="MBB4152639.1"/>
    <property type="molecule type" value="Genomic_DNA"/>
</dbReference>
<evidence type="ECO:0000313" key="1">
    <source>
        <dbReference type="EMBL" id="MBB4152639.1"/>
    </source>
</evidence>
<evidence type="ECO:0000313" key="2">
    <source>
        <dbReference type="Proteomes" id="UP000529795"/>
    </source>
</evidence>
<dbReference type="AlphaFoldDB" id="A0A840F4B4"/>